<keyword evidence="4" id="KW-0964">Secreted</keyword>
<evidence type="ECO:0000256" key="6">
    <source>
        <dbReference type="ARBA" id="ARBA00023136"/>
    </source>
</evidence>
<dbReference type="InterPro" id="IPR011050">
    <property type="entry name" value="Pectin_lyase_fold/virulence"/>
</dbReference>
<evidence type="ECO:0000256" key="2">
    <source>
        <dbReference type="ARBA" id="ARBA00004442"/>
    </source>
</evidence>
<name>A0A1S2VBJ9_9BACT</name>
<dbReference type="NCBIfam" id="NF041518">
    <property type="entry name" value="choice_anch_Q"/>
    <property type="match status" value="3"/>
</dbReference>
<comment type="subcellular location">
    <subcellularLocation>
        <location evidence="1">Cell envelope</location>
    </subcellularLocation>
    <subcellularLocation>
        <location evidence="2">Cell outer membrane</location>
    </subcellularLocation>
    <subcellularLocation>
        <location evidence="3">Secreted</location>
    </subcellularLocation>
</comment>
<gene>
    <name evidence="9" type="ORF">BLX24_28165</name>
</gene>
<feature type="non-terminal residue" evidence="9">
    <location>
        <position position="1596"/>
    </location>
</feature>
<protein>
    <recommendedName>
        <fullName evidence="11">Ig-like domain-containing protein</fullName>
    </recommendedName>
</protein>
<dbReference type="InterPro" id="IPR003368">
    <property type="entry name" value="POMP_repeat"/>
</dbReference>
<dbReference type="SMART" id="SM00710">
    <property type="entry name" value="PbH1"/>
    <property type="match status" value="19"/>
</dbReference>
<evidence type="ECO:0000256" key="8">
    <source>
        <dbReference type="SAM" id="SignalP"/>
    </source>
</evidence>
<dbReference type="Pfam" id="PF02415">
    <property type="entry name" value="Chlam_PMP"/>
    <property type="match status" value="3"/>
</dbReference>
<dbReference type="RefSeq" id="WP_071506578.1">
    <property type="nucleotide sequence ID" value="NZ_MORL01000035.1"/>
</dbReference>
<sequence>MQVTLRNPTAHCLNRWLRKLFYVLLAGGLLTGSGLATADAARTPEKARSACPTVIYVTESGGTVKNGSSWANAYAGSQFQQAINEAALCGSQVWVATGLYKPTATTSRTVSFSLLSGVAVYGSFPVGAASLADRNLTGAASTTLSGDIDNNNALSNNSYHVVQAGNVNNSTRLDGFVITGGLADGSTAADQQGGGMRLISSSAVVTNCSFERNQSTAEGGGIYVNGGSPQFTNSRFTGNSAATGGGMHQRGSSGSNVVNCIFSGNIGGTDGGGLYVLLNDGMTVSDCRFTSNTASVGAGAWEANYTATVRTVLTRCRFEQNTATNKGGGLYVDGLGRTVSNCLFAGNTAANSGGGTHIRNTNNTGTYFWNCIWTQNTAPVGAWVSNEAAGSRITNSIAWNNSVPDMGAAQSTYVFYSDIEGGFPGTGNTSLDPQFADAGSGDFRLTACSPGIDAGDAASTAADIGTTDLAGNVRVQGGRVDMGVYERTPALLPSEQQILYVSPSGGGAQDGSSWANAFPGANLQCALNLAGNQGRPMQVWVAAGFYTPASTAGRSMSIELRSNVSVYGSFTVGAGSLSGRDLTGVASTTLSGDIDNNNALSNNSYHVVQAVAITASRLDGFVLTGGLANGPASADQQGGGLRLVSSTVVVANCRFTGNQAAADGGGVFVNGGSPQFTDCMADNNTATTGAGMGHRISNGSQLTNCTFSENRASGDGGGFYTSQSNAMVVTGCRFMSNTAAVGAGMWEANYNVSARTSLIRSRFVNNAATNKGGGLFVDGAGRTVTNCLFIRNTAANKGGGVNLNNTGHPDNYFWNCVWSGNTAPVGAWVNNDNAGSRIHNAIAWNNSPSGMGTPDYTYVFDSDIQGGFTGKGNLAVDPLFADAANGDFRLVPCSPLIDRGGSDSDLSAVGSVDLAGSARVQGHFIDMGAYELTPVVLPVSQTIVYVSQTGSGTRDGSTWENAMPGDFLQCAINQAAGQGRPMDVWVTGGLYKPTTGTDQSASFQVASNVALYGGFVSGAVSTSARALSGPDSSTLSGDINGDGGETGSYHVVTALNVDNTARLDGFVITGARGVGNIYRGGGLQLIDSSPTIENCLIIDNITDYEGGGAYVAGGNPLFLRCVFQNNATTQTSGGGLFLDATVTQLLACTVAGNVALNNGGGISAQYSSYTITDTVFENNTAQSFFGGGLFSSEDIAPELTGCTFTGNHAAMVGGGISVVYGTGFRLQTSVIKQNISGVNGGGFASYMSDAVQLSGMTITSNTAVDGGGVWEANYYVTTPTVYQRSRFTANTATGIGGGLYVDGQNRAFYNCLMADNEAAVGGGGIYLRNTTGNTLTNCVLTQNTAPVGAWINNEMAGSTLTNCIVWHNSVDAIGDDGATLVNYSDVTGWAKGGTGNVETDPLFADAVNGNFQLTPCSPLINAGDPATTTATVGTVDLEGNTRLYESGSLPARIDMGAYEVQANPPVSLSPVTSSYTTCVSSPVGFTALAADGTTPYAYTWIAPQGSTLSNPSAISAVSATLTSAGDATFTMIVADANGCQSTTTISITALAAPSAALTALPALSSCAGTSITLVAADENHTSGLTYSWSTGESLSA</sequence>
<dbReference type="InterPro" id="IPR006626">
    <property type="entry name" value="PbH1"/>
</dbReference>
<dbReference type="SUPFAM" id="SSF49299">
    <property type="entry name" value="PKD domain"/>
    <property type="match status" value="1"/>
</dbReference>
<keyword evidence="5 8" id="KW-0732">Signal</keyword>
<evidence type="ECO:0008006" key="11">
    <source>
        <dbReference type="Google" id="ProtNLM"/>
    </source>
</evidence>
<dbReference type="Proteomes" id="UP000181790">
    <property type="component" value="Unassembled WGS sequence"/>
</dbReference>
<evidence type="ECO:0000256" key="5">
    <source>
        <dbReference type="ARBA" id="ARBA00022729"/>
    </source>
</evidence>
<accession>A0A1S2VBJ9</accession>
<evidence type="ECO:0000256" key="7">
    <source>
        <dbReference type="ARBA" id="ARBA00023237"/>
    </source>
</evidence>
<dbReference type="GO" id="GO:0009279">
    <property type="term" value="C:cell outer membrane"/>
    <property type="evidence" value="ECO:0007669"/>
    <property type="project" value="UniProtKB-SubCell"/>
</dbReference>
<feature type="signal peptide" evidence="8">
    <location>
        <begin position="1"/>
        <end position="38"/>
    </location>
</feature>
<keyword evidence="7" id="KW-0998">Cell outer membrane</keyword>
<organism evidence="9 10">
    <name type="scientific">Arsenicibacter rosenii</name>
    <dbReference type="NCBI Taxonomy" id="1750698"/>
    <lineage>
        <taxon>Bacteria</taxon>
        <taxon>Pseudomonadati</taxon>
        <taxon>Bacteroidota</taxon>
        <taxon>Cytophagia</taxon>
        <taxon>Cytophagales</taxon>
        <taxon>Spirosomataceae</taxon>
        <taxon>Arsenicibacter</taxon>
    </lineage>
</organism>
<dbReference type="GO" id="GO:0005576">
    <property type="term" value="C:extracellular region"/>
    <property type="evidence" value="ECO:0007669"/>
    <property type="project" value="UniProtKB-SubCell"/>
</dbReference>
<dbReference type="PANTHER" id="PTHR11319">
    <property type="entry name" value="G PROTEIN-COUPLED RECEPTOR-RELATED"/>
    <property type="match status" value="1"/>
</dbReference>
<dbReference type="InterPro" id="IPR012334">
    <property type="entry name" value="Pectin_lyas_fold"/>
</dbReference>
<evidence type="ECO:0000313" key="10">
    <source>
        <dbReference type="Proteomes" id="UP000181790"/>
    </source>
</evidence>
<evidence type="ECO:0000256" key="4">
    <source>
        <dbReference type="ARBA" id="ARBA00022525"/>
    </source>
</evidence>
<dbReference type="InterPro" id="IPR059226">
    <property type="entry name" value="Choice_anch_Q_dom"/>
</dbReference>
<feature type="chain" id="PRO_5010302481" description="Ig-like domain-containing protein" evidence="8">
    <location>
        <begin position="39"/>
        <end position="1596"/>
    </location>
</feature>
<dbReference type="Gene3D" id="2.160.20.10">
    <property type="entry name" value="Single-stranded right-handed beta-helix, Pectin lyase-like"/>
    <property type="match status" value="3"/>
</dbReference>
<dbReference type="PANTHER" id="PTHR11319:SF35">
    <property type="entry name" value="OUTER MEMBRANE PROTEIN PMPC-RELATED"/>
    <property type="match status" value="1"/>
</dbReference>
<evidence type="ECO:0000256" key="1">
    <source>
        <dbReference type="ARBA" id="ARBA00004196"/>
    </source>
</evidence>
<dbReference type="SUPFAM" id="SSF51126">
    <property type="entry name" value="Pectin lyase-like"/>
    <property type="match status" value="4"/>
</dbReference>
<evidence type="ECO:0000256" key="3">
    <source>
        <dbReference type="ARBA" id="ARBA00004613"/>
    </source>
</evidence>
<dbReference type="InterPro" id="IPR035986">
    <property type="entry name" value="PKD_dom_sf"/>
</dbReference>
<reference evidence="9 10" key="1">
    <citation type="submission" date="2016-10" db="EMBL/GenBank/DDBJ databases">
        <title>Arsenicibacter rosenii gen. nov., sp. nov., an efficient arsenic-methylating bacterium isolated from an arsenic-contaminated paddy soil.</title>
        <authorList>
            <person name="Huang K."/>
        </authorList>
    </citation>
    <scope>NUCLEOTIDE SEQUENCE [LARGE SCALE GENOMIC DNA]</scope>
    <source>
        <strain evidence="9 10">SM-1</strain>
    </source>
</reference>
<keyword evidence="6" id="KW-0472">Membrane</keyword>
<keyword evidence="10" id="KW-1185">Reference proteome</keyword>
<dbReference type="EMBL" id="MORL01000035">
    <property type="protein sequence ID" value="OIN55800.1"/>
    <property type="molecule type" value="Genomic_DNA"/>
</dbReference>
<comment type="caution">
    <text evidence="9">The sequence shown here is derived from an EMBL/GenBank/DDBJ whole genome shotgun (WGS) entry which is preliminary data.</text>
</comment>
<evidence type="ECO:0000313" key="9">
    <source>
        <dbReference type="EMBL" id="OIN55800.1"/>
    </source>
</evidence>
<dbReference type="InterPro" id="IPR013783">
    <property type="entry name" value="Ig-like_fold"/>
</dbReference>
<proteinExistence type="predicted"/>
<dbReference type="Gene3D" id="2.60.40.10">
    <property type="entry name" value="Immunoglobulins"/>
    <property type="match status" value="1"/>
</dbReference>